<proteinExistence type="inferred from homology"/>
<keyword evidence="3" id="KW-0970">Cilium biogenesis/degradation</keyword>
<dbReference type="GO" id="GO:0060271">
    <property type="term" value="P:cilium assembly"/>
    <property type="evidence" value="ECO:0007669"/>
    <property type="project" value="TreeGrafter"/>
</dbReference>
<dbReference type="PANTHER" id="PTHR21547">
    <property type="entry name" value="CLUSTERIN ASSOCIATED PROTEIN 1"/>
    <property type="match status" value="1"/>
</dbReference>
<keyword evidence="5" id="KW-0969">Cilium</keyword>
<feature type="compositionally biased region" description="Acidic residues" evidence="7">
    <location>
        <begin position="351"/>
        <end position="373"/>
    </location>
</feature>
<keyword evidence="9" id="KW-1185">Reference proteome</keyword>
<sequence>MSYRELRDATEILRSLGYPRLVSIENFRLPNFPLMAEILEWTVKKFDPNARVPKAIDNEADRVIFIKTCVLALIQKARVKLNPKNLYQSDGHAIREILPVLRILYDTVKQTKTDEHDDRAQLSTLRAQVNAKRQDIRRSVQLASQIPHNGANIYDLLAKEIFAKDARRKALSQSMNASDVEREIREKIERTDREIADIQYKQSHISTDEQDLEKKIERRRREFDQLEKRLVKLQSFRPPWMDEYERYENQLKDLYDIYVVLFRNLAYLQQQLTEVERAEKERHVNAERSMRIAVEKMRIENDAAPIIAGVNNDLEHATNTKGVKVYGNMIGADDSSDDGDDTNDDKGFEEGNLENDDLSINEMMDADDDEDEIDQKYSRNPNEEATEEQTEEPQQNPTTAVDESQPNSDEDF</sequence>
<comment type="subcellular location">
    <subcellularLocation>
        <location evidence="1">Cell projection</location>
        <location evidence="1">Cilium</location>
    </subcellularLocation>
</comment>
<dbReference type="InterPro" id="IPR019366">
    <property type="entry name" value="Clusterin-associated_protein-1"/>
</dbReference>
<dbReference type="GO" id="GO:0005815">
    <property type="term" value="C:microtubule organizing center"/>
    <property type="evidence" value="ECO:0007669"/>
    <property type="project" value="TreeGrafter"/>
</dbReference>
<keyword evidence="6" id="KW-0966">Cell projection</keyword>
<protein>
    <submittedName>
        <fullName evidence="8">Clusterin-associated protein-1 domain-containing protein</fullName>
    </submittedName>
</protein>
<accession>A0AAD4N3L9</accession>
<dbReference type="GO" id="GO:0030992">
    <property type="term" value="C:intraciliary transport particle B"/>
    <property type="evidence" value="ECO:0007669"/>
    <property type="project" value="TreeGrafter"/>
</dbReference>
<feature type="region of interest" description="Disordered" evidence="7">
    <location>
        <begin position="331"/>
        <end position="412"/>
    </location>
</feature>
<dbReference type="PANTHER" id="PTHR21547:SF0">
    <property type="entry name" value="CLUSTERIN-ASSOCIATED PROTEIN 1"/>
    <property type="match status" value="1"/>
</dbReference>
<dbReference type="Pfam" id="PF10234">
    <property type="entry name" value="Cluap1"/>
    <property type="match status" value="1"/>
</dbReference>
<evidence type="ECO:0000256" key="1">
    <source>
        <dbReference type="ARBA" id="ARBA00004138"/>
    </source>
</evidence>
<evidence type="ECO:0000256" key="6">
    <source>
        <dbReference type="ARBA" id="ARBA00023273"/>
    </source>
</evidence>
<dbReference type="GO" id="GO:0005929">
    <property type="term" value="C:cilium"/>
    <property type="evidence" value="ECO:0007669"/>
    <property type="project" value="UniProtKB-SubCell"/>
</dbReference>
<feature type="compositionally biased region" description="Acidic residues" evidence="7">
    <location>
        <begin position="334"/>
        <end position="343"/>
    </location>
</feature>
<evidence type="ECO:0000313" key="8">
    <source>
        <dbReference type="EMBL" id="KAI1715481.1"/>
    </source>
</evidence>
<dbReference type="EMBL" id="JAKKPZ010000011">
    <property type="protein sequence ID" value="KAI1715481.1"/>
    <property type="molecule type" value="Genomic_DNA"/>
</dbReference>
<evidence type="ECO:0000256" key="4">
    <source>
        <dbReference type="ARBA" id="ARBA00023054"/>
    </source>
</evidence>
<organism evidence="8 9">
    <name type="scientific">Ditylenchus destructor</name>
    <dbReference type="NCBI Taxonomy" id="166010"/>
    <lineage>
        <taxon>Eukaryota</taxon>
        <taxon>Metazoa</taxon>
        <taxon>Ecdysozoa</taxon>
        <taxon>Nematoda</taxon>
        <taxon>Chromadorea</taxon>
        <taxon>Rhabditida</taxon>
        <taxon>Tylenchina</taxon>
        <taxon>Tylenchomorpha</taxon>
        <taxon>Sphaerularioidea</taxon>
        <taxon>Anguinidae</taxon>
        <taxon>Anguininae</taxon>
        <taxon>Ditylenchus</taxon>
    </lineage>
</organism>
<evidence type="ECO:0000256" key="7">
    <source>
        <dbReference type="SAM" id="MobiDB-lite"/>
    </source>
</evidence>
<evidence type="ECO:0000256" key="5">
    <source>
        <dbReference type="ARBA" id="ARBA00023069"/>
    </source>
</evidence>
<name>A0AAD4N3L9_9BILA</name>
<keyword evidence="4" id="KW-0175">Coiled coil</keyword>
<dbReference type="Proteomes" id="UP001201812">
    <property type="component" value="Unassembled WGS sequence"/>
</dbReference>
<comment type="similarity">
    <text evidence="2">Belongs to the CLUAP1 family.</text>
</comment>
<evidence type="ECO:0000256" key="2">
    <source>
        <dbReference type="ARBA" id="ARBA00008340"/>
    </source>
</evidence>
<comment type="caution">
    <text evidence="8">The sequence shown here is derived from an EMBL/GenBank/DDBJ whole genome shotgun (WGS) entry which is preliminary data.</text>
</comment>
<gene>
    <name evidence="8" type="ORF">DdX_07798</name>
</gene>
<evidence type="ECO:0000256" key="3">
    <source>
        <dbReference type="ARBA" id="ARBA00022794"/>
    </source>
</evidence>
<dbReference type="AlphaFoldDB" id="A0AAD4N3L9"/>
<feature type="compositionally biased region" description="Polar residues" evidence="7">
    <location>
        <begin position="401"/>
        <end position="412"/>
    </location>
</feature>
<reference evidence="8" key="1">
    <citation type="submission" date="2022-01" db="EMBL/GenBank/DDBJ databases">
        <title>Genome Sequence Resource for Two Populations of Ditylenchus destructor, the Migratory Endoparasitic Phytonematode.</title>
        <authorList>
            <person name="Zhang H."/>
            <person name="Lin R."/>
            <person name="Xie B."/>
        </authorList>
    </citation>
    <scope>NUCLEOTIDE SEQUENCE</scope>
    <source>
        <strain evidence="8">BazhouSP</strain>
    </source>
</reference>
<evidence type="ECO:0000313" key="9">
    <source>
        <dbReference type="Proteomes" id="UP001201812"/>
    </source>
</evidence>